<dbReference type="SUPFAM" id="SSF160387">
    <property type="entry name" value="NosL/MerB-like"/>
    <property type="match status" value="1"/>
</dbReference>
<dbReference type="Pfam" id="PF03243">
    <property type="entry name" value="MerB"/>
    <property type="match status" value="1"/>
</dbReference>
<dbReference type="HOGENOM" id="CLU_1624125_0_0_7"/>
<dbReference type="InterPro" id="IPR053717">
    <property type="entry name" value="MerB_lyase_sf"/>
</dbReference>
<dbReference type="InterPro" id="IPR004927">
    <property type="entry name" value="MerB"/>
</dbReference>
<dbReference type="Proteomes" id="UP000019140">
    <property type="component" value="Unassembled WGS sequence"/>
</dbReference>
<name>W4LQT8_9BACT</name>
<evidence type="ECO:0000313" key="1">
    <source>
        <dbReference type="EMBL" id="ETX00318.1"/>
    </source>
</evidence>
<keyword evidence="2" id="KW-1185">Reference proteome</keyword>
<reference evidence="1 2" key="1">
    <citation type="journal article" date="2014" name="Nature">
        <title>An environmental bacterial taxon with a large and distinct metabolic repertoire.</title>
        <authorList>
            <person name="Wilson M.C."/>
            <person name="Mori T."/>
            <person name="Ruckert C."/>
            <person name="Uria A.R."/>
            <person name="Helf M.J."/>
            <person name="Takada K."/>
            <person name="Gernert C."/>
            <person name="Steffens U.A."/>
            <person name="Heycke N."/>
            <person name="Schmitt S."/>
            <person name="Rinke C."/>
            <person name="Helfrich E.J."/>
            <person name="Brachmann A.O."/>
            <person name="Gurgui C."/>
            <person name="Wakimoto T."/>
            <person name="Kracht M."/>
            <person name="Crusemann M."/>
            <person name="Hentschel U."/>
            <person name="Abe I."/>
            <person name="Matsunaga S."/>
            <person name="Kalinowski J."/>
            <person name="Takeyama H."/>
            <person name="Piel J."/>
        </authorList>
    </citation>
    <scope>NUCLEOTIDE SEQUENCE [LARGE SCALE GENOMIC DNA]</scope>
    <source>
        <strain evidence="2">TSY2</strain>
    </source>
</reference>
<sequence>MISKAELKQAWQQRHRHLSELQEQLRRAAFDLVRAGCAATDVQLAERVKLPLDRVRDELSTLEQQGLVVWDVNGVVGIYGLSLVATPHRLNLDGRALFTWCALDAVGIAAGLVSNAMIQASCFHCGAALTIRFRAGRVCAVSTADVRLWLTPPGQGASAVADT</sequence>
<organism evidence="1 2">
    <name type="scientific">Candidatus Entotheonella gemina</name>
    <dbReference type="NCBI Taxonomy" id="1429439"/>
    <lineage>
        <taxon>Bacteria</taxon>
        <taxon>Pseudomonadati</taxon>
        <taxon>Nitrospinota/Tectimicrobiota group</taxon>
        <taxon>Candidatus Tectimicrobiota</taxon>
        <taxon>Candidatus Entotheonellia</taxon>
        <taxon>Candidatus Entotheonellales</taxon>
        <taxon>Candidatus Entotheonellaceae</taxon>
        <taxon>Candidatus Entotheonella</taxon>
    </lineage>
</organism>
<comment type="caution">
    <text evidence="1">The sequence shown here is derived from an EMBL/GenBank/DDBJ whole genome shotgun (WGS) entry which is preliminary data.</text>
</comment>
<evidence type="ECO:0000313" key="2">
    <source>
        <dbReference type="Proteomes" id="UP000019140"/>
    </source>
</evidence>
<dbReference type="EMBL" id="AZHX01001741">
    <property type="protein sequence ID" value="ETX00318.1"/>
    <property type="molecule type" value="Genomic_DNA"/>
</dbReference>
<evidence type="ECO:0008006" key="3">
    <source>
        <dbReference type="Google" id="ProtNLM"/>
    </source>
</evidence>
<dbReference type="AlphaFoldDB" id="W4LQT8"/>
<protein>
    <recommendedName>
        <fullName evidence="3">Alkylmercury lyase</fullName>
    </recommendedName>
</protein>
<gene>
    <name evidence="1" type="ORF">ETSY2_39310</name>
</gene>
<dbReference type="Gene3D" id="3.30.450.410">
    <property type="match status" value="1"/>
</dbReference>
<accession>W4LQT8</accession>
<dbReference type="GO" id="GO:0018836">
    <property type="term" value="F:alkylmercury lyase activity"/>
    <property type="evidence" value="ECO:0007669"/>
    <property type="project" value="InterPro"/>
</dbReference>
<proteinExistence type="predicted"/>